<keyword evidence="9 15" id="KW-0418">Kinase</keyword>
<dbReference type="EC" id="2.7.7.2" evidence="15"/>
<evidence type="ECO:0000256" key="10">
    <source>
        <dbReference type="ARBA" id="ARBA00022827"/>
    </source>
</evidence>
<dbReference type="GO" id="GO:0009231">
    <property type="term" value="P:riboflavin biosynthetic process"/>
    <property type="evidence" value="ECO:0007669"/>
    <property type="project" value="InterPro"/>
</dbReference>
<evidence type="ECO:0000256" key="1">
    <source>
        <dbReference type="ARBA" id="ARBA00002121"/>
    </source>
</evidence>
<dbReference type="UniPathway" id="UPA00277">
    <property type="reaction ID" value="UER00407"/>
</dbReference>
<comment type="catalytic activity">
    <reaction evidence="14 15">
        <text>FMN + ATP + H(+) = FAD + diphosphate</text>
        <dbReference type="Rhea" id="RHEA:17237"/>
        <dbReference type="ChEBI" id="CHEBI:15378"/>
        <dbReference type="ChEBI" id="CHEBI:30616"/>
        <dbReference type="ChEBI" id="CHEBI:33019"/>
        <dbReference type="ChEBI" id="CHEBI:57692"/>
        <dbReference type="ChEBI" id="CHEBI:58210"/>
        <dbReference type="EC" id="2.7.7.2"/>
    </reaction>
</comment>
<evidence type="ECO:0000313" key="18">
    <source>
        <dbReference type="Proteomes" id="UP000245449"/>
    </source>
</evidence>
<reference evidence="17 18" key="1">
    <citation type="submission" date="2018-04" db="EMBL/GenBank/DDBJ databases">
        <title>Flavobacterium sp. nov., isolated from glacier ice.</title>
        <authorList>
            <person name="Liu Q."/>
            <person name="Xin Y.-H."/>
        </authorList>
    </citation>
    <scope>NUCLEOTIDE SEQUENCE [LARGE SCALE GENOMIC DNA]</scope>
    <source>
        <strain evidence="17 18">RB1R5</strain>
    </source>
</reference>
<keyword evidence="8 15" id="KW-0547">Nucleotide-binding</keyword>
<keyword evidence="12" id="KW-0511">Multifunctional enzyme</keyword>
<dbReference type="GO" id="GO:0008531">
    <property type="term" value="F:riboflavin kinase activity"/>
    <property type="evidence" value="ECO:0007669"/>
    <property type="project" value="UniProtKB-UniRule"/>
</dbReference>
<evidence type="ECO:0000256" key="12">
    <source>
        <dbReference type="ARBA" id="ARBA00023268"/>
    </source>
</evidence>
<evidence type="ECO:0000256" key="5">
    <source>
        <dbReference type="ARBA" id="ARBA00022643"/>
    </source>
</evidence>
<comment type="function">
    <text evidence="1">Catalyzes the phosphorylation of riboflavin to FMN followed by the adenylation of FMN to FAD.</text>
</comment>
<proteinExistence type="inferred from homology"/>
<evidence type="ECO:0000256" key="13">
    <source>
        <dbReference type="ARBA" id="ARBA00047880"/>
    </source>
</evidence>
<name>A0A2U1JJX3_9FLAO</name>
<dbReference type="UniPathway" id="UPA00276">
    <property type="reaction ID" value="UER00406"/>
</dbReference>
<evidence type="ECO:0000259" key="16">
    <source>
        <dbReference type="SMART" id="SM00904"/>
    </source>
</evidence>
<keyword evidence="11 15" id="KW-0067">ATP-binding</keyword>
<dbReference type="RefSeq" id="WP_116724783.1">
    <property type="nucleotide sequence ID" value="NZ_QCZI01000008.1"/>
</dbReference>
<dbReference type="GO" id="GO:0006747">
    <property type="term" value="P:FAD biosynthetic process"/>
    <property type="evidence" value="ECO:0007669"/>
    <property type="project" value="UniProtKB-UniRule"/>
</dbReference>
<dbReference type="SUPFAM" id="SSF82114">
    <property type="entry name" value="Riboflavin kinase-like"/>
    <property type="match status" value="1"/>
</dbReference>
<dbReference type="EC" id="2.7.1.26" evidence="15"/>
<keyword evidence="6 15" id="KW-0808">Transferase</keyword>
<comment type="pathway">
    <text evidence="2 15">Cofactor biosynthesis; FAD biosynthesis; FAD from FMN: step 1/1.</text>
</comment>
<accession>A0A2U1JJX3</accession>
<keyword evidence="4 15" id="KW-0285">Flavoprotein</keyword>
<comment type="catalytic activity">
    <reaction evidence="13 15">
        <text>riboflavin + ATP = FMN + ADP + H(+)</text>
        <dbReference type="Rhea" id="RHEA:14357"/>
        <dbReference type="ChEBI" id="CHEBI:15378"/>
        <dbReference type="ChEBI" id="CHEBI:30616"/>
        <dbReference type="ChEBI" id="CHEBI:57986"/>
        <dbReference type="ChEBI" id="CHEBI:58210"/>
        <dbReference type="ChEBI" id="CHEBI:456216"/>
        <dbReference type="EC" id="2.7.1.26"/>
    </reaction>
</comment>
<dbReference type="PIRSF" id="PIRSF004491">
    <property type="entry name" value="FAD_Synth"/>
    <property type="match status" value="1"/>
</dbReference>
<dbReference type="OrthoDB" id="9803667at2"/>
<evidence type="ECO:0000256" key="3">
    <source>
        <dbReference type="ARBA" id="ARBA00005201"/>
    </source>
</evidence>
<evidence type="ECO:0000256" key="9">
    <source>
        <dbReference type="ARBA" id="ARBA00022777"/>
    </source>
</evidence>
<evidence type="ECO:0000256" key="8">
    <source>
        <dbReference type="ARBA" id="ARBA00022741"/>
    </source>
</evidence>
<dbReference type="NCBIfam" id="TIGR00083">
    <property type="entry name" value="ribF"/>
    <property type="match status" value="1"/>
</dbReference>
<dbReference type="NCBIfam" id="NF004160">
    <property type="entry name" value="PRK05627.1-3"/>
    <property type="match status" value="1"/>
</dbReference>
<protein>
    <recommendedName>
        <fullName evidence="15">Riboflavin biosynthesis protein</fullName>
    </recommendedName>
    <domain>
        <recommendedName>
            <fullName evidence="15">Riboflavin kinase</fullName>
            <ecNumber evidence="15">2.7.1.26</ecNumber>
        </recommendedName>
        <alternativeName>
            <fullName evidence="15">Flavokinase</fullName>
        </alternativeName>
    </domain>
    <domain>
        <recommendedName>
            <fullName evidence="15">FMN adenylyltransferase</fullName>
            <ecNumber evidence="15">2.7.7.2</ecNumber>
        </recommendedName>
        <alternativeName>
            <fullName evidence="15">FAD pyrophosphorylase</fullName>
        </alternativeName>
        <alternativeName>
            <fullName evidence="15">FAD synthase</fullName>
        </alternativeName>
    </domain>
</protein>
<dbReference type="InterPro" id="IPR015865">
    <property type="entry name" value="Riboflavin_kinase_bac/euk"/>
</dbReference>
<dbReference type="SMART" id="SM00904">
    <property type="entry name" value="Flavokinase"/>
    <property type="match status" value="1"/>
</dbReference>
<dbReference type="PANTHER" id="PTHR22749:SF6">
    <property type="entry name" value="RIBOFLAVIN KINASE"/>
    <property type="match status" value="1"/>
</dbReference>
<dbReference type="InterPro" id="IPR002606">
    <property type="entry name" value="Riboflavin_kinase_bac"/>
</dbReference>
<dbReference type="Pfam" id="PF01687">
    <property type="entry name" value="Flavokinase"/>
    <property type="match status" value="1"/>
</dbReference>
<dbReference type="FunFam" id="3.40.50.620:FF:000021">
    <property type="entry name" value="Riboflavin biosynthesis protein"/>
    <property type="match status" value="1"/>
</dbReference>
<gene>
    <name evidence="17" type="ORF">DB895_07675</name>
</gene>
<dbReference type="InterPro" id="IPR023468">
    <property type="entry name" value="Riboflavin_kinase"/>
</dbReference>
<dbReference type="InterPro" id="IPR023465">
    <property type="entry name" value="Riboflavin_kinase_dom_sf"/>
</dbReference>
<dbReference type="EMBL" id="QCZI01000008">
    <property type="protein sequence ID" value="PWA05178.1"/>
    <property type="molecule type" value="Genomic_DNA"/>
</dbReference>
<evidence type="ECO:0000256" key="15">
    <source>
        <dbReference type="PIRNR" id="PIRNR004491"/>
    </source>
</evidence>
<evidence type="ECO:0000256" key="6">
    <source>
        <dbReference type="ARBA" id="ARBA00022679"/>
    </source>
</evidence>
<dbReference type="Gene3D" id="2.40.30.30">
    <property type="entry name" value="Riboflavin kinase-like"/>
    <property type="match status" value="1"/>
</dbReference>
<dbReference type="SUPFAM" id="SSF52374">
    <property type="entry name" value="Nucleotidylyl transferase"/>
    <property type="match status" value="1"/>
</dbReference>
<dbReference type="GO" id="GO:0003919">
    <property type="term" value="F:FMN adenylyltransferase activity"/>
    <property type="evidence" value="ECO:0007669"/>
    <property type="project" value="UniProtKB-UniRule"/>
</dbReference>
<evidence type="ECO:0000313" key="17">
    <source>
        <dbReference type="EMBL" id="PWA05178.1"/>
    </source>
</evidence>
<dbReference type="GO" id="GO:0009398">
    <property type="term" value="P:FMN biosynthetic process"/>
    <property type="evidence" value="ECO:0007669"/>
    <property type="project" value="UniProtKB-UniRule"/>
</dbReference>
<dbReference type="GO" id="GO:0005524">
    <property type="term" value="F:ATP binding"/>
    <property type="evidence" value="ECO:0007669"/>
    <property type="project" value="UniProtKB-UniRule"/>
</dbReference>
<evidence type="ECO:0000256" key="7">
    <source>
        <dbReference type="ARBA" id="ARBA00022695"/>
    </source>
</evidence>
<keyword evidence="5 15" id="KW-0288">FMN</keyword>
<comment type="pathway">
    <text evidence="3 15">Cofactor biosynthesis; FMN biosynthesis; FMN from riboflavin (ATP route): step 1/1.</text>
</comment>
<evidence type="ECO:0000256" key="2">
    <source>
        <dbReference type="ARBA" id="ARBA00004726"/>
    </source>
</evidence>
<keyword evidence="18" id="KW-1185">Reference proteome</keyword>
<dbReference type="InterPro" id="IPR015864">
    <property type="entry name" value="FAD_synthase"/>
</dbReference>
<feature type="domain" description="Riboflavin kinase" evidence="16">
    <location>
        <begin position="182"/>
        <end position="307"/>
    </location>
</feature>
<dbReference type="CDD" id="cd02064">
    <property type="entry name" value="FAD_synthetase_N"/>
    <property type="match status" value="1"/>
</dbReference>
<keyword evidence="10 15" id="KW-0274">FAD</keyword>
<dbReference type="Gene3D" id="3.40.50.620">
    <property type="entry name" value="HUPs"/>
    <property type="match status" value="1"/>
</dbReference>
<dbReference type="Pfam" id="PF06574">
    <property type="entry name" value="FAD_syn"/>
    <property type="match status" value="1"/>
</dbReference>
<dbReference type="AlphaFoldDB" id="A0A2U1JJX3"/>
<comment type="similarity">
    <text evidence="15">Belongs to the ribF family.</text>
</comment>
<sequence length="309" mass="35240">MKLFHSIESFHTHKKTIITLGAFDGVHIGHQKIIEKLIHNANSSDSESLILTFFPHPRMVLQEQSEMQLLNTIEERAELLEKTGLDNLIIHPFDKVFSRLTAEEFVKNILVDRLKIKKIIIGHDHRFGKNRTADIDDLIVFGKKYAFEVEQISAQEIQAVSVSSTKIRTALEEGNIHLANQYLGYSYFLTGTVQQGKQLGRTIGFPTANLKIKEDYKLIPKSGVYVVQSTLRNNTVFGIMNIGTNPTVNGKELSIEIHYLDFEANLYSQKIEVSLLHYIRSEQKFESVTLLKDQLEKDKLTAIAFINKL</sequence>
<dbReference type="InterPro" id="IPR014729">
    <property type="entry name" value="Rossmann-like_a/b/a_fold"/>
</dbReference>
<dbReference type="Proteomes" id="UP000245449">
    <property type="component" value="Unassembled WGS sequence"/>
</dbReference>
<evidence type="ECO:0000256" key="4">
    <source>
        <dbReference type="ARBA" id="ARBA00022630"/>
    </source>
</evidence>
<evidence type="ECO:0000256" key="11">
    <source>
        <dbReference type="ARBA" id="ARBA00022840"/>
    </source>
</evidence>
<dbReference type="PANTHER" id="PTHR22749">
    <property type="entry name" value="RIBOFLAVIN KINASE/FMN ADENYLYLTRANSFERASE"/>
    <property type="match status" value="1"/>
</dbReference>
<comment type="caution">
    <text evidence="17">The sequence shown here is derived from an EMBL/GenBank/DDBJ whole genome shotgun (WGS) entry which is preliminary data.</text>
</comment>
<organism evidence="17 18">
    <name type="scientific">Flavobacterium psychrotolerans</name>
    <dbReference type="NCBI Taxonomy" id="2169410"/>
    <lineage>
        <taxon>Bacteria</taxon>
        <taxon>Pseudomonadati</taxon>
        <taxon>Bacteroidota</taxon>
        <taxon>Flavobacteriia</taxon>
        <taxon>Flavobacteriales</taxon>
        <taxon>Flavobacteriaceae</taxon>
        <taxon>Flavobacterium</taxon>
    </lineage>
</organism>
<evidence type="ECO:0000256" key="14">
    <source>
        <dbReference type="ARBA" id="ARBA00049494"/>
    </source>
</evidence>
<keyword evidence="7 15" id="KW-0548">Nucleotidyltransferase</keyword>
<dbReference type="NCBIfam" id="NF004162">
    <property type="entry name" value="PRK05627.1-5"/>
    <property type="match status" value="1"/>
</dbReference>